<dbReference type="GO" id="GO:0005886">
    <property type="term" value="C:plasma membrane"/>
    <property type="evidence" value="ECO:0007669"/>
    <property type="project" value="UniProtKB-SubCell"/>
</dbReference>
<dbReference type="Gene3D" id="3.40.50.12580">
    <property type="match status" value="1"/>
</dbReference>
<evidence type="ECO:0000256" key="6">
    <source>
        <dbReference type="ARBA" id="ARBA00023136"/>
    </source>
</evidence>
<dbReference type="SUPFAM" id="SSF53756">
    <property type="entry name" value="UDP-Glycosyltransferase/glycogen phosphorylase"/>
    <property type="match status" value="1"/>
</dbReference>
<keyword evidence="9" id="KW-1185">Reference proteome</keyword>
<keyword evidence="3" id="KW-1003">Cell membrane</keyword>
<reference evidence="8 9" key="1">
    <citation type="submission" date="2017-03" db="EMBL/GenBank/DDBJ databases">
        <title>Genome sequence of Methanobrevibacter thaueri.</title>
        <authorList>
            <person name="Poehlein A."/>
            <person name="Seedorf H."/>
            <person name="Daniel R."/>
        </authorList>
    </citation>
    <scope>NUCLEOTIDE SEQUENCE [LARGE SCALE GENOMIC DNA]</scope>
    <source>
        <strain evidence="8 9">DSM 11995</strain>
    </source>
</reference>
<keyword evidence="4 8" id="KW-0808">Transferase</keyword>
<feature type="domain" description="Glycosyltransferase 2-like" evidence="7">
    <location>
        <begin position="6"/>
        <end position="177"/>
    </location>
</feature>
<dbReference type="InterPro" id="IPR043149">
    <property type="entry name" value="TagF_N"/>
</dbReference>
<evidence type="ECO:0000256" key="3">
    <source>
        <dbReference type="ARBA" id="ARBA00022475"/>
    </source>
</evidence>
<dbReference type="InterPro" id="IPR051612">
    <property type="entry name" value="Teichoic_Acid_Biosynth"/>
</dbReference>
<organism evidence="8 9">
    <name type="scientific">Methanobrevibacter thaueri</name>
    <dbReference type="NCBI Taxonomy" id="190975"/>
    <lineage>
        <taxon>Archaea</taxon>
        <taxon>Methanobacteriati</taxon>
        <taxon>Methanobacteriota</taxon>
        <taxon>Methanomada group</taxon>
        <taxon>Methanobacteria</taxon>
        <taxon>Methanobacteriales</taxon>
        <taxon>Methanobacteriaceae</taxon>
        <taxon>Methanobrevibacter</taxon>
    </lineage>
</organism>
<proteinExistence type="inferred from homology"/>
<dbReference type="Pfam" id="PF04464">
    <property type="entry name" value="Glyphos_transf"/>
    <property type="match status" value="1"/>
</dbReference>
<dbReference type="Gene3D" id="3.40.50.11820">
    <property type="match status" value="1"/>
</dbReference>
<evidence type="ECO:0000256" key="1">
    <source>
        <dbReference type="ARBA" id="ARBA00004202"/>
    </source>
</evidence>
<comment type="similarity">
    <text evidence="2">Belongs to the CDP-glycerol glycerophosphotransferase family.</text>
</comment>
<accession>A0A315XPN2</accession>
<evidence type="ECO:0000313" key="9">
    <source>
        <dbReference type="Proteomes" id="UP000251717"/>
    </source>
</evidence>
<evidence type="ECO:0000256" key="4">
    <source>
        <dbReference type="ARBA" id="ARBA00022679"/>
    </source>
</evidence>
<dbReference type="Gene3D" id="3.90.550.10">
    <property type="entry name" value="Spore Coat Polysaccharide Biosynthesis Protein SpsA, Chain A"/>
    <property type="match status" value="1"/>
</dbReference>
<evidence type="ECO:0000259" key="7">
    <source>
        <dbReference type="Pfam" id="PF00535"/>
    </source>
</evidence>
<sequence>MKTRVSVIIPVYNVQEFLEECIESVLAQTLINKELNDGYERNLQIILVDDGSTDKSGKIAKEYADSFDNIDYIYEENQGLGHARNYGCEFAEGDYIIFLDSDDMVRPYAYERMYDLAIKNDSDMVIGGVWRFNSKHYWDSDIHKIAMSGIKEVTHINESPELLYDTTAWNKLIKHSFWKKYGFRFPEDILYEDIPVTFPLHYHANNVSIIYENCYLWRVRESSKSITQKTKETVNLEHRIQVMKMVDDFFKENVKNENLLKMKIYKWLSKDLMIFINKLNDTSIETSKEIITLISDYIKENINLKDIGQLNEVDRLKYKYLLENNLDKLVSVINFQVYDTRHTKAYSNNGHVMVNVDKEVFGESTLCIDKFLGDMTSYVKYIDNISIRKKQIIIKGFTVIPGLEDNDFNDRKYSFYLVNSESHKKMPLKFKDRKVTDLSTYNLKYGNNISYEAAGYEVNIPLTAIAGNDDFLGENKLLVCFKQEDIVYNYFAKLKWTLRKNKSKAKLHKNNYFFFDYDFNDELIINYKSINHVFEDSFIDNNQLCIPCQENIGPLFLGNDNLFNEEIPLVYNNQNGCYSINIEEILDKKGQIRDENGEPIVNRRKKLEYLSSPYGQVIINHLRDYYFDISTTENISLVSKCKGNNEKVLIEVNLFSLNKCNILNASLFCKNDKSYEEIFISKGELDNNNNVKFKFSFLDKFVDKLYNTNFDIYIKYECEGHSFITPIYIKESFKHVYSTKSTEYNLYRSGKGNLRIRFKSKWIKEADSHSNRKDIINTKYVKFTKLPINPKRIMFESMWGKQFSCNPRYLYEYINENYPDYECIWSFNNEQEYYTGNAIPVKKHSLKYYYYLATSKFVCDNVGFENDFIKRDDQVYIQTMHGTPLKTLGLDVENDFKSQKDIDDFIYECQRWDYLIVQSDYVYNLREKCFKYDGEVLKCGYPRTDILYSKNNQRDIDNLKIKFGLPLDKKVILYAPTWRYKNQFELMLDLKSLRDSLSDEYIFIFRLHHYAKENIENLVDDTFIYDFSDYNTIEELYLVSDILITDYSSAMFDYSILDRPILLFAYDMEDYVKDIRGTYFDLEEFNPGPILFTSKEVEDAIVHIDETEEKYRKDRSLFREKFNQYENGSSSETVFNQVIKNEKGNPVSNLIKNTYSKLAYWFIKKF</sequence>
<dbReference type="GO" id="GO:0047355">
    <property type="term" value="F:CDP-glycerol glycerophosphotransferase activity"/>
    <property type="evidence" value="ECO:0007669"/>
    <property type="project" value="UniProtKB-EC"/>
</dbReference>
<gene>
    <name evidence="8" type="primary">tagF_1</name>
    <name evidence="8" type="ORF">MBBTH_00560</name>
</gene>
<evidence type="ECO:0000313" key="8">
    <source>
        <dbReference type="EMBL" id="PWB88325.1"/>
    </source>
</evidence>
<dbReference type="InterPro" id="IPR007554">
    <property type="entry name" value="Glycerophosphate_synth"/>
</dbReference>
<dbReference type="RefSeq" id="WP_116591053.1">
    <property type="nucleotide sequence ID" value="NZ_MZGS01000006.1"/>
</dbReference>
<dbReference type="SUPFAM" id="SSF53448">
    <property type="entry name" value="Nucleotide-diphospho-sugar transferases"/>
    <property type="match status" value="1"/>
</dbReference>
<dbReference type="EC" id="2.7.8.12" evidence="8"/>
<keyword evidence="6" id="KW-0472">Membrane</keyword>
<dbReference type="Proteomes" id="UP000251717">
    <property type="component" value="Unassembled WGS sequence"/>
</dbReference>
<dbReference type="InterPro" id="IPR001173">
    <property type="entry name" value="Glyco_trans_2-like"/>
</dbReference>
<dbReference type="EMBL" id="MZGS01000006">
    <property type="protein sequence ID" value="PWB88325.1"/>
    <property type="molecule type" value="Genomic_DNA"/>
</dbReference>
<evidence type="ECO:0000256" key="5">
    <source>
        <dbReference type="ARBA" id="ARBA00022944"/>
    </source>
</evidence>
<dbReference type="PANTHER" id="PTHR37316">
    <property type="entry name" value="TEICHOIC ACID GLYCEROL-PHOSPHATE PRIMASE"/>
    <property type="match status" value="1"/>
</dbReference>
<comment type="caution">
    <text evidence="8">The sequence shown here is derived from an EMBL/GenBank/DDBJ whole genome shotgun (WGS) entry which is preliminary data.</text>
</comment>
<name>A0A315XPN2_9EURY</name>
<dbReference type="OrthoDB" id="77671at2157"/>
<evidence type="ECO:0000256" key="2">
    <source>
        <dbReference type="ARBA" id="ARBA00010488"/>
    </source>
</evidence>
<keyword evidence="5" id="KW-0777">Teichoic acid biosynthesis</keyword>
<dbReference type="InterPro" id="IPR029044">
    <property type="entry name" value="Nucleotide-diphossugar_trans"/>
</dbReference>
<comment type="subcellular location">
    <subcellularLocation>
        <location evidence="1">Cell membrane</location>
        <topology evidence="1">Peripheral membrane protein</topology>
    </subcellularLocation>
</comment>
<dbReference type="CDD" id="cd00761">
    <property type="entry name" value="Glyco_tranf_GTA_type"/>
    <property type="match status" value="1"/>
</dbReference>
<dbReference type="PANTHER" id="PTHR37316:SF3">
    <property type="entry name" value="TEICHOIC ACID GLYCEROL-PHOSPHATE TRANSFERASE"/>
    <property type="match status" value="1"/>
</dbReference>
<dbReference type="Pfam" id="PF00535">
    <property type="entry name" value="Glycos_transf_2"/>
    <property type="match status" value="1"/>
</dbReference>
<dbReference type="AlphaFoldDB" id="A0A315XPN2"/>
<protein>
    <submittedName>
        <fullName evidence="8">CDP-glycerol:poly(Glycerophosphate) glycerophosphotransferase</fullName>
        <ecNumber evidence="8">2.7.8.12</ecNumber>
    </submittedName>
</protein>
<dbReference type="InterPro" id="IPR043148">
    <property type="entry name" value="TagF_C"/>
</dbReference>